<dbReference type="KEGG" id="amob:HG15A2_27520"/>
<evidence type="ECO:0000313" key="4">
    <source>
        <dbReference type="Proteomes" id="UP000319852"/>
    </source>
</evidence>
<keyword evidence="2" id="KW-0472">Membrane</keyword>
<proteinExistence type="predicted"/>
<evidence type="ECO:0000256" key="2">
    <source>
        <dbReference type="SAM" id="Phobius"/>
    </source>
</evidence>
<feature type="transmembrane region" description="Helical" evidence="2">
    <location>
        <begin position="20"/>
        <end position="42"/>
    </location>
</feature>
<evidence type="ECO:0000313" key="3">
    <source>
        <dbReference type="EMBL" id="QDS99429.1"/>
    </source>
</evidence>
<dbReference type="Proteomes" id="UP000319852">
    <property type="component" value="Chromosome"/>
</dbReference>
<keyword evidence="2" id="KW-1133">Transmembrane helix</keyword>
<organism evidence="3 4">
    <name type="scientific">Adhaeretor mobilis</name>
    <dbReference type="NCBI Taxonomy" id="1930276"/>
    <lineage>
        <taxon>Bacteria</taxon>
        <taxon>Pseudomonadati</taxon>
        <taxon>Planctomycetota</taxon>
        <taxon>Planctomycetia</taxon>
        <taxon>Pirellulales</taxon>
        <taxon>Lacipirellulaceae</taxon>
        <taxon>Adhaeretor</taxon>
    </lineage>
</organism>
<reference evidence="3 4" key="1">
    <citation type="submission" date="2019-02" db="EMBL/GenBank/DDBJ databases">
        <title>Deep-cultivation of Planctomycetes and their phenomic and genomic characterization uncovers novel biology.</title>
        <authorList>
            <person name="Wiegand S."/>
            <person name="Jogler M."/>
            <person name="Boedeker C."/>
            <person name="Pinto D."/>
            <person name="Vollmers J."/>
            <person name="Rivas-Marin E."/>
            <person name="Kohn T."/>
            <person name="Peeters S.H."/>
            <person name="Heuer A."/>
            <person name="Rast P."/>
            <person name="Oberbeckmann S."/>
            <person name="Bunk B."/>
            <person name="Jeske O."/>
            <person name="Meyerdierks A."/>
            <person name="Storesund J.E."/>
            <person name="Kallscheuer N."/>
            <person name="Luecker S."/>
            <person name="Lage O.M."/>
            <person name="Pohl T."/>
            <person name="Merkel B.J."/>
            <person name="Hornburger P."/>
            <person name="Mueller R.-W."/>
            <person name="Bruemmer F."/>
            <person name="Labrenz M."/>
            <person name="Spormann A.M."/>
            <person name="Op den Camp H."/>
            <person name="Overmann J."/>
            <person name="Amann R."/>
            <person name="Jetten M.S.M."/>
            <person name="Mascher T."/>
            <person name="Medema M.H."/>
            <person name="Devos D.P."/>
            <person name="Kaster A.-K."/>
            <person name="Ovreas L."/>
            <person name="Rohde M."/>
            <person name="Galperin M.Y."/>
            <person name="Jogler C."/>
        </authorList>
    </citation>
    <scope>NUCLEOTIDE SEQUENCE [LARGE SCALE GENOMIC DNA]</scope>
    <source>
        <strain evidence="3 4">HG15A2</strain>
    </source>
</reference>
<accession>A0A517MX38</accession>
<evidence type="ECO:0000256" key="1">
    <source>
        <dbReference type="SAM" id="MobiDB-lite"/>
    </source>
</evidence>
<sequence>MPRPVARKVSRLRWLVRGYVVLESIAVVALILGLSFWLALALDWSFEPRPAIRIAVWVLVALVAGWGLWKYLFSRLGRALPAESLALLIERQHPELGDGLVTSVQAGRQPPTDAFERKLVETTGERVSEAVRGASLWSVFKPRPLVGKALVAGLLLTSIGSFAMLNQQAFGFWLQRMNLSTAPWPRTVQLTAPAFVDSPIRSIARNDSFELEVLASIVAPQEAPDYVEIRYRLASGERGRDRMVQVGRALPGRDKYQKYRYQFEEVTRDLEFDVIGGDARLRDLKLRTVSRPAVASVSIACEYPDYLGLAPTSFASRVRQEIPEGTHAVCILQTTKPLARVRAFDASEQQVLPTTLVGDSRQSCQFDLGSITTDRLVQIELTDTDGVTNREPYRLNVAMITDALPEVSVSVRGVSTAVTPEAMVPLVGFVSDDYGINAAWCELQINQQPPIRYPVSDRPVGVRKITRLTALDLAAGDAETGVRKLRLVPGQKLAITVSADDAYNLGEGSRIASSPRIAFDVVTPSELRALLERRELGLRQRFEAIYEKMVGTRELLSRIEDDSSTQQTSDQAPDDEAQEGNGLAGENITDRRRHERSRLRITGARQNTTQLAYETLGVAEGFDEIVVELVNNRIDTEELKNRLESDISEPLGEVANQLMPQLEIALGDLRTVFDKSPEEAGPPLKLAQARADEVVAGMKAVLDRMLELESYNELVELLRGIVKEQDELRQDTRQQQKNKLRNLLED</sequence>
<gene>
    <name evidence="3" type="ORF">HG15A2_27520</name>
</gene>
<feature type="transmembrane region" description="Helical" evidence="2">
    <location>
        <begin position="54"/>
        <end position="73"/>
    </location>
</feature>
<feature type="transmembrane region" description="Helical" evidence="2">
    <location>
        <begin position="145"/>
        <end position="165"/>
    </location>
</feature>
<dbReference type="EMBL" id="CP036263">
    <property type="protein sequence ID" value="QDS99429.1"/>
    <property type="molecule type" value="Genomic_DNA"/>
</dbReference>
<evidence type="ECO:0008006" key="5">
    <source>
        <dbReference type="Google" id="ProtNLM"/>
    </source>
</evidence>
<protein>
    <recommendedName>
        <fullName evidence="5">Polyketide synthase</fullName>
    </recommendedName>
</protein>
<keyword evidence="4" id="KW-1185">Reference proteome</keyword>
<feature type="region of interest" description="Disordered" evidence="1">
    <location>
        <begin position="559"/>
        <end position="596"/>
    </location>
</feature>
<dbReference type="AlphaFoldDB" id="A0A517MX38"/>
<keyword evidence="2" id="KW-0812">Transmembrane</keyword>
<name>A0A517MX38_9BACT</name>